<feature type="compositionally biased region" description="Polar residues" evidence="2">
    <location>
        <begin position="35"/>
        <end position="48"/>
    </location>
</feature>
<feature type="repeat" description="TPR" evidence="1">
    <location>
        <begin position="403"/>
        <end position="436"/>
    </location>
</feature>
<dbReference type="SUPFAM" id="SSF52833">
    <property type="entry name" value="Thioredoxin-like"/>
    <property type="match status" value="2"/>
</dbReference>
<dbReference type="PANTHER" id="PTHR46050">
    <property type="entry name" value="TPR REPEAT-CONTAINING THIOREDOXIN"/>
    <property type="match status" value="1"/>
</dbReference>
<feature type="compositionally biased region" description="Basic and acidic residues" evidence="2">
    <location>
        <begin position="49"/>
        <end position="67"/>
    </location>
</feature>
<dbReference type="SUPFAM" id="SSF48452">
    <property type="entry name" value="TPR-like"/>
    <property type="match status" value="3"/>
</dbReference>
<evidence type="ECO:0000259" key="3">
    <source>
        <dbReference type="Pfam" id="PF00085"/>
    </source>
</evidence>
<name>A0A4P1R4Z1_LUPAN</name>
<feature type="compositionally biased region" description="Polar residues" evidence="2">
    <location>
        <begin position="68"/>
        <end position="79"/>
    </location>
</feature>
<protein>
    <recommendedName>
        <fullName evidence="3">Thioredoxin domain-containing protein</fullName>
    </recommendedName>
</protein>
<dbReference type="Gene3D" id="3.40.30.10">
    <property type="entry name" value="Glutaredoxin"/>
    <property type="match status" value="2"/>
</dbReference>
<evidence type="ECO:0000256" key="2">
    <source>
        <dbReference type="SAM" id="MobiDB-lite"/>
    </source>
</evidence>
<dbReference type="STRING" id="3871.A0A4P1R4Z1"/>
<dbReference type="AlphaFoldDB" id="A0A4P1R4Z1"/>
<dbReference type="Pfam" id="PF00085">
    <property type="entry name" value="Thioredoxin"/>
    <property type="match status" value="2"/>
</dbReference>
<dbReference type="Gramene" id="OIW02389">
    <property type="protein sequence ID" value="OIW02389"/>
    <property type="gene ID" value="TanjilG_04982"/>
</dbReference>
<dbReference type="GO" id="GO:0006950">
    <property type="term" value="P:response to stress"/>
    <property type="evidence" value="ECO:0007669"/>
    <property type="project" value="UniProtKB-ARBA"/>
</dbReference>
<dbReference type="SMART" id="SM00028">
    <property type="entry name" value="TPR"/>
    <property type="match status" value="10"/>
</dbReference>
<evidence type="ECO:0000313" key="5">
    <source>
        <dbReference type="Proteomes" id="UP000188354"/>
    </source>
</evidence>
<accession>A0A4P1R4Z1</accession>
<proteinExistence type="predicted"/>
<dbReference type="Pfam" id="PF14559">
    <property type="entry name" value="TPR_19"/>
    <property type="match status" value="1"/>
</dbReference>
<dbReference type="Gene3D" id="1.25.40.10">
    <property type="entry name" value="Tetratricopeptide repeat domain"/>
    <property type="match status" value="2"/>
</dbReference>
<reference evidence="4 5" key="1">
    <citation type="journal article" date="2017" name="Plant Biotechnol. J.">
        <title>A comprehensive draft genome sequence for lupin (Lupinus angustifolius), an emerging health food: insights into plant-microbe interactions and legume evolution.</title>
        <authorList>
            <person name="Hane J.K."/>
            <person name="Ming Y."/>
            <person name="Kamphuis L.G."/>
            <person name="Nelson M.N."/>
            <person name="Garg G."/>
            <person name="Atkins C.A."/>
            <person name="Bayer P.E."/>
            <person name="Bravo A."/>
            <person name="Bringans S."/>
            <person name="Cannon S."/>
            <person name="Edwards D."/>
            <person name="Foley R."/>
            <person name="Gao L.L."/>
            <person name="Harrison M.J."/>
            <person name="Huang W."/>
            <person name="Hurgobin B."/>
            <person name="Li S."/>
            <person name="Liu C.W."/>
            <person name="McGrath A."/>
            <person name="Morahan G."/>
            <person name="Murray J."/>
            <person name="Weller J."/>
            <person name="Jian J."/>
            <person name="Singh K.B."/>
        </authorList>
    </citation>
    <scope>NUCLEOTIDE SEQUENCE [LARGE SCALE GENOMIC DNA]</scope>
    <source>
        <strain evidence="5">cv. Tanjil</strain>
        <tissue evidence="4">Whole plant</tissue>
    </source>
</reference>
<dbReference type="EMBL" id="CM007371">
    <property type="protein sequence ID" value="OIW02389.1"/>
    <property type="molecule type" value="Genomic_DNA"/>
</dbReference>
<dbReference type="InterPro" id="IPR011990">
    <property type="entry name" value="TPR-like_helical_dom_sf"/>
</dbReference>
<dbReference type="Pfam" id="PF13432">
    <property type="entry name" value="TPR_16"/>
    <property type="match status" value="1"/>
</dbReference>
<dbReference type="Pfam" id="PF13431">
    <property type="entry name" value="TPR_17"/>
    <property type="match status" value="2"/>
</dbReference>
<dbReference type="InterPro" id="IPR013766">
    <property type="entry name" value="Thioredoxin_domain"/>
</dbReference>
<evidence type="ECO:0000256" key="1">
    <source>
        <dbReference type="PROSITE-ProRule" id="PRU00339"/>
    </source>
</evidence>
<gene>
    <name evidence="4" type="ORF">TanjilG_04982</name>
</gene>
<dbReference type="Proteomes" id="UP000188354">
    <property type="component" value="Chromosome LG11"/>
</dbReference>
<keyword evidence="1" id="KW-0802">TPR repeat</keyword>
<dbReference type="PANTHER" id="PTHR46050:SF18">
    <property type="entry name" value="TETRATRICOPEPTIDE REPEAT (TPR)-LIKE SUPERFAMILY PROTEIN"/>
    <property type="match status" value="1"/>
</dbReference>
<dbReference type="PROSITE" id="PS50005">
    <property type="entry name" value="TPR"/>
    <property type="match status" value="2"/>
</dbReference>
<dbReference type="InterPro" id="IPR019734">
    <property type="entry name" value="TPR_rpt"/>
</dbReference>
<dbReference type="CDD" id="cd02947">
    <property type="entry name" value="TRX_family"/>
    <property type="match status" value="2"/>
</dbReference>
<feature type="repeat" description="TPR" evidence="1">
    <location>
        <begin position="216"/>
        <end position="249"/>
    </location>
</feature>
<feature type="compositionally biased region" description="Basic and acidic residues" evidence="2">
    <location>
        <begin position="80"/>
        <end position="90"/>
    </location>
</feature>
<dbReference type="InterPro" id="IPR044534">
    <property type="entry name" value="TTL1-4"/>
</dbReference>
<dbReference type="InterPro" id="IPR036249">
    <property type="entry name" value="Thioredoxin-like_sf"/>
</dbReference>
<sequence length="941" mass="105704">MAGKVKNHNKVGNEMGCGFMSRILQLKSYKLRTSSVHSLPVKPSSNAPQRDHVKNEPKMSPNDESKVLQRSNTDTTALTEQHKLSKDQKPAKKVTFIDQNEKHSDAEINLSTSSSTISIGHQRKPQRDSNENSLVLATISTGHQRDIGALKLTGNLLVNNTPRRKSVDFVPKNKDLSSISNSYSNNAGQVMMGNIIRGNSDDLAKFRSTRNNKMDPEVLKSIGNEAYKQRKFEEALSLYDKAIAIDSNKATYHCNKSAALIALGRFQEAIVECQESIRLEPSYYRAYNRLATTYFRLGQAEKALECNNSTPYPDSFLPFQAQALQNHLKKCIEARKVNEWSVILKETQSAISLGADSSPQVYALRTEALLKLSRYGEAHAAYEKMPKYSVDWCNKIFGLACSAYLLVIGAQVHLAAGRFEDAVTAAQQAAKVDPSNMEVNVVLRRARTVTSARMSGNLLFKASKFMEACSAYNEGLDHDPHNSVLLCNRAACRSKLGQYEKAVEDCNVALIVQPNYSKARFRRADCNAKLERWEAAIKDYEMLIREKPGDEEVARALFEAQLQLKMLRGEDIKDLKFGSNLVFISTADRFRHYVTLPGMAVVLFTNKETNKQVLLMLEKTSKRFPSVNFLKVEIEDHPFLAKSEGVSSVPAFKIYKNGSRVEEISGKNHELLERSVKLFEDAVTAAQQAAKVDPSNMEVNVVLRRARTVTSARMSGNLLFKASKFMEACSAYNEGLDHDPHNSVLLCNRAACRSKLGQYEKAVEDCNVALIVQPNYSKARFRRADCNAKLERWEAAIKDYEMLIREKPGDEEVARALFEAQLQLKMLRGEDIKDLKFGSNLVFISTADRFRHYVTLPGMAVVLFTNKETNKQVLLMLEKTSKRFPSVNFLKVEIEDHPFLAKSEGVSSVPAFKIYKNGSRVEEISGKNHELLERSVKLYSS</sequence>
<organism evidence="4 5">
    <name type="scientific">Lupinus angustifolius</name>
    <name type="common">Narrow-leaved blue lupine</name>
    <dbReference type="NCBI Taxonomy" id="3871"/>
    <lineage>
        <taxon>Eukaryota</taxon>
        <taxon>Viridiplantae</taxon>
        <taxon>Streptophyta</taxon>
        <taxon>Embryophyta</taxon>
        <taxon>Tracheophyta</taxon>
        <taxon>Spermatophyta</taxon>
        <taxon>Magnoliopsida</taxon>
        <taxon>eudicotyledons</taxon>
        <taxon>Gunneridae</taxon>
        <taxon>Pentapetalae</taxon>
        <taxon>rosids</taxon>
        <taxon>fabids</taxon>
        <taxon>Fabales</taxon>
        <taxon>Fabaceae</taxon>
        <taxon>Papilionoideae</taxon>
        <taxon>50 kb inversion clade</taxon>
        <taxon>genistoids sensu lato</taxon>
        <taxon>core genistoids</taxon>
        <taxon>Genisteae</taxon>
        <taxon>Lupinus</taxon>
    </lineage>
</organism>
<feature type="domain" description="Thioredoxin" evidence="3">
    <location>
        <begin position="616"/>
        <end position="672"/>
    </location>
</feature>
<dbReference type="GO" id="GO:0005737">
    <property type="term" value="C:cytoplasm"/>
    <property type="evidence" value="ECO:0007669"/>
    <property type="project" value="TreeGrafter"/>
</dbReference>
<feature type="region of interest" description="Disordered" evidence="2">
    <location>
        <begin position="35"/>
        <end position="131"/>
    </location>
</feature>
<evidence type="ECO:0000313" key="4">
    <source>
        <dbReference type="EMBL" id="OIW02389.1"/>
    </source>
</evidence>
<keyword evidence="5" id="KW-1185">Reference proteome</keyword>
<feature type="domain" description="Thioredoxin" evidence="3">
    <location>
        <begin position="876"/>
        <end position="932"/>
    </location>
</feature>